<accession>A0A923PPX7</accession>
<sequence>MTYNAFNLPGRIANDTTSQAMSYLAVWEDDKGNIKSGWVKWKRNEILLIGFYYFA</sequence>
<evidence type="ECO:0000313" key="2">
    <source>
        <dbReference type="Proteomes" id="UP000650081"/>
    </source>
</evidence>
<dbReference type="EMBL" id="JACSIT010000100">
    <property type="protein sequence ID" value="MBC6994567.1"/>
    <property type="molecule type" value="Genomic_DNA"/>
</dbReference>
<keyword evidence="2" id="KW-1185">Reference proteome</keyword>
<dbReference type="Proteomes" id="UP000650081">
    <property type="component" value="Unassembled WGS sequence"/>
</dbReference>
<proteinExistence type="predicted"/>
<gene>
    <name evidence="1" type="ORF">H9S92_10350</name>
</gene>
<protein>
    <submittedName>
        <fullName evidence="1">Uncharacterized protein</fullName>
    </submittedName>
</protein>
<dbReference type="AlphaFoldDB" id="A0A923PPX7"/>
<organism evidence="1 2">
    <name type="scientific">Neolewinella lacunae</name>
    <dbReference type="NCBI Taxonomy" id="1517758"/>
    <lineage>
        <taxon>Bacteria</taxon>
        <taxon>Pseudomonadati</taxon>
        <taxon>Bacteroidota</taxon>
        <taxon>Saprospiria</taxon>
        <taxon>Saprospirales</taxon>
        <taxon>Lewinellaceae</taxon>
        <taxon>Neolewinella</taxon>
    </lineage>
</organism>
<reference evidence="1" key="1">
    <citation type="submission" date="2020-08" db="EMBL/GenBank/DDBJ databases">
        <title>Lewinella bacteria from marine environments.</title>
        <authorList>
            <person name="Zhong Y."/>
        </authorList>
    </citation>
    <scope>NUCLEOTIDE SEQUENCE</scope>
    <source>
        <strain evidence="1">KCTC 42187</strain>
    </source>
</reference>
<name>A0A923PPX7_9BACT</name>
<comment type="caution">
    <text evidence="1">The sequence shown here is derived from an EMBL/GenBank/DDBJ whole genome shotgun (WGS) entry which is preliminary data.</text>
</comment>
<dbReference type="RefSeq" id="WP_187466637.1">
    <property type="nucleotide sequence ID" value="NZ_JACSIT010000100.1"/>
</dbReference>
<evidence type="ECO:0000313" key="1">
    <source>
        <dbReference type="EMBL" id="MBC6994567.1"/>
    </source>
</evidence>